<organism evidence="3 4">
    <name type="scientific">Cyclopterus lumpus</name>
    <name type="common">Lumpsucker</name>
    <dbReference type="NCBI Taxonomy" id="8103"/>
    <lineage>
        <taxon>Eukaryota</taxon>
        <taxon>Metazoa</taxon>
        <taxon>Chordata</taxon>
        <taxon>Craniata</taxon>
        <taxon>Vertebrata</taxon>
        <taxon>Euteleostomi</taxon>
        <taxon>Actinopterygii</taxon>
        <taxon>Neopterygii</taxon>
        <taxon>Teleostei</taxon>
        <taxon>Neoteleostei</taxon>
        <taxon>Acanthomorphata</taxon>
        <taxon>Eupercaria</taxon>
        <taxon>Perciformes</taxon>
        <taxon>Cottioidei</taxon>
        <taxon>Cottales</taxon>
        <taxon>Cyclopteridae</taxon>
        <taxon>Cyclopterus</taxon>
    </lineage>
</organism>
<dbReference type="PROSITE" id="PS50835">
    <property type="entry name" value="IG_LIKE"/>
    <property type="match status" value="1"/>
</dbReference>
<dbReference type="InterPro" id="IPR013162">
    <property type="entry name" value="CD80_C2-set"/>
</dbReference>
<dbReference type="Ensembl" id="ENSCLMT00005034415.1">
    <property type="protein sequence ID" value="ENSCLMP00005033034.1"/>
    <property type="gene ID" value="ENSCLMG00005015869.1"/>
</dbReference>
<dbReference type="Gene3D" id="2.60.40.10">
    <property type="entry name" value="Immunoglobulins"/>
    <property type="match status" value="1"/>
</dbReference>
<name>A0A8C3G470_CYCLU</name>
<dbReference type="InterPro" id="IPR013783">
    <property type="entry name" value="Ig-like_fold"/>
</dbReference>
<dbReference type="SUPFAM" id="SSF48726">
    <property type="entry name" value="Immunoglobulin"/>
    <property type="match status" value="1"/>
</dbReference>
<dbReference type="Pfam" id="PF08205">
    <property type="entry name" value="C2-set_2"/>
    <property type="match status" value="1"/>
</dbReference>
<feature type="domain" description="Ig-like" evidence="2">
    <location>
        <begin position="136"/>
        <end position="211"/>
    </location>
</feature>
<dbReference type="InterPro" id="IPR036179">
    <property type="entry name" value="Ig-like_dom_sf"/>
</dbReference>
<evidence type="ECO:0000313" key="3">
    <source>
        <dbReference type="Ensembl" id="ENSCLMP00005033034.1"/>
    </source>
</evidence>
<protein>
    <recommendedName>
        <fullName evidence="2">Ig-like domain-containing protein</fullName>
    </recommendedName>
</protein>
<keyword evidence="4" id="KW-1185">Reference proteome</keyword>
<proteinExistence type="predicted"/>
<keyword evidence="1" id="KW-1015">Disulfide bond</keyword>
<dbReference type="PANTHER" id="PTHR46484:SF8">
    <property type="entry name" value="B-CELL RECEPTOR CD22-LIKE-RELATED"/>
    <property type="match status" value="1"/>
</dbReference>
<evidence type="ECO:0000259" key="2">
    <source>
        <dbReference type="PROSITE" id="PS50835"/>
    </source>
</evidence>
<evidence type="ECO:0000313" key="4">
    <source>
        <dbReference type="Proteomes" id="UP000694565"/>
    </source>
</evidence>
<accession>A0A8C3G470</accession>
<evidence type="ECO:0000256" key="1">
    <source>
        <dbReference type="ARBA" id="ARBA00023157"/>
    </source>
</evidence>
<dbReference type="InterPro" id="IPR007110">
    <property type="entry name" value="Ig-like_dom"/>
</dbReference>
<reference evidence="3" key="2">
    <citation type="submission" date="2025-09" db="UniProtKB">
        <authorList>
            <consortium name="Ensembl"/>
        </authorList>
    </citation>
    <scope>IDENTIFICATION</scope>
</reference>
<reference evidence="3" key="1">
    <citation type="submission" date="2025-08" db="UniProtKB">
        <authorList>
            <consortium name="Ensembl"/>
        </authorList>
    </citation>
    <scope>IDENTIFICATION</scope>
</reference>
<dbReference type="AlphaFoldDB" id="A0A8C3G470"/>
<dbReference type="Proteomes" id="UP000694565">
    <property type="component" value="Unplaced"/>
</dbReference>
<sequence length="282" mass="31889">MLKLLIKIHNDCKVLFTYFYSKCVSGSLCGKFKAFMLQTIEVLTGSCVTIPCSFDVRAHYESNLDNTLIRRWTWSNLTPRTWSNLTPRTWSNLTPRTWSNLTSRSCNTYIFRVECDNRLKYYFGEQISNSVTAAPPRPTLTPSAVKVEEGTSVSLTCSAPAPCPSHPPTLTWTNDLGPSVETLQENQDQTKVMTSVVTFNVSHKWKHRLSCYSPANPPVDNYTWYRRADGGQETFIGTGAVLNIKASKDYIPLFCKAENNIGVGQSNRSHILHFLTHFIESQ</sequence>
<dbReference type="PANTHER" id="PTHR46484">
    <property type="entry name" value="SI:CH211-171H4.5-RELATED"/>
    <property type="match status" value="1"/>
</dbReference>
<dbReference type="GeneTree" id="ENSGT00990000203857"/>